<accession>A0A2Z6P819</accession>
<dbReference type="SUPFAM" id="SSF56219">
    <property type="entry name" value="DNase I-like"/>
    <property type="match status" value="1"/>
</dbReference>
<dbReference type="Proteomes" id="UP000242715">
    <property type="component" value="Unassembled WGS sequence"/>
</dbReference>
<dbReference type="SUPFAM" id="SSF54928">
    <property type="entry name" value="RNA-binding domain, RBD"/>
    <property type="match status" value="1"/>
</dbReference>
<feature type="compositionally biased region" description="Basic and acidic residues" evidence="1">
    <location>
        <begin position="52"/>
        <end position="72"/>
    </location>
</feature>
<feature type="domain" description="Reverse transcriptase" evidence="2">
    <location>
        <begin position="1233"/>
        <end position="1330"/>
    </location>
</feature>
<dbReference type="Pfam" id="PF00078">
    <property type="entry name" value="RVT_1"/>
    <property type="match status" value="1"/>
</dbReference>
<dbReference type="Gene3D" id="3.60.10.10">
    <property type="entry name" value="Endonuclease/exonuclease/phosphatase"/>
    <property type="match status" value="1"/>
</dbReference>
<proteinExistence type="predicted"/>
<evidence type="ECO:0000259" key="3">
    <source>
        <dbReference type="Pfam" id="PF13966"/>
    </source>
</evidence>
<dbReference type="OrthoDB" id="1937528at2759"/>
<name>A0A2Z6P819_TRISU</name>
<feature type="region of interest" description="Disordered" evidence="1">
    <location>
        <begin position="1"/>
        <end position="85"/>
    </location>
</feature>
<dbReference type="PANTHER" id="PTHR33116:SF78">
    <property type="entry name" value="OS12G0587133 PROTEIN"/>
    <property type="match status" value="1"/>
</dbReference>
<dbReference type="InterPro" id="IPR036691">
    <property type="entry name" value="Endo/exonu/phosph_ase_sf"/>
</dbReference>
<feature type="domain" description="Reverse transcriptase zinc-binding" evidence="3">
    <location>
        <begin position="1599"/>
        <end position="1687"/>
    </location>
</feature>
<feature type="compositionally biased region" description="Polar residues" evidence="1">
    <location>
        <begin position="748"/>
        <end position="763"/>
    </location>
</feature>
<dbReference type="GO" id="GO:0003676">
    <property type="term" value="F:nucleic acid binding"/>
    <property type="evidence" value="ECO:0007669"/>
    <property type="project" value="InterPro"/>
</dbReference>
<organism evidence="4 5">
    <name type="scientific">Trifolium subterraneum</name>
    <name type="common">Subterranean clover</name>
    <dbReference type="NCBI Taxonomy" id="3900"/>
    <lineage>
        <taxon>Eukaryota</taxon>
        <taxon>Viridiplantae</taxon>
        <taxon>Streptophyta</taxon>
        <taxon>Embryophyta</taxon>
        <taxon>Tracheophyta</taxon>
        <taxon>Spermatophyta</taxon>
        <taxon>Magnoliopsida</taxon>
        <taxon>eudicotyledons</taxon>
        <taxon>Gunneridae</taxon>
        <taxon>Pentapetalae</taxon>
        <taxon>rosids</taxon>
        <taxon>fabids</taxon>
        <taxon>Fabales</taxon>
        <taxon>Fabaceae</taxon>
        <taxon>Papilionoideae</taxon>
        <taxon>50 kb inversion clade</taxon>
        <taxon>NPAAA clade</taxon>
        <taxon>Hologalegina</taxon>
        <taxon>IRL clade</taxon>
        <taxon>Trifolieae</taxon>
        <taxon>Trifolium</taxon>
    </lineage>
</organism>
<dbReference type="SUPFAM" id="SSF56672">
    <property type="entry name" value="DNA/RNA polymerases"/>
    <property type="match status" value="1"/>
</dbReference>
<dbReference type="InterPro" id="IPR012677">
    <property type="entry name" value="Nucleotide-bd_a/b_plait_sf"/>
</dbReference>
<dbReference type="InterPro" id="IPR043502">
    <property type="entry name" value="DNA/RNA_pol_sf"/>
</dbReference>
<protein>
    <recommendedName>
        <fullName evidence="6">Reverse transcriptase domain-containing protein</fullName>
    </recommendedName>
</protein>
<dbReference type="InterPro" id="IPR035979">
    <property type="entry name" value="RBD_domain_sf"/>
</dbReference>
<keyword evidence="5" id="KW-1185">Reference proteome</keyword>
<dbReference type="EMBL" id="DF973786">
    <property type="protein sequence ID" value="GAU39969.1"/>
    <property type="molecule type" value="Genomic_DNA"/>
</dbReference>
<dbReference type="Pfam" id="PF13966">
    <property type="entry name" value="zf-RVT"/>
    <property type="match status" value="1"/>
</dbReference>
<dbReference type="CDD" id="cd00590">
    <property type="entry name" value="RRM_SF"/>
    <property type="match status" value="1"/>
</dbReference>
<gene>
    <name evidence="4" type="ORF">TSUD_61580</name>
</gene>
<feature type="compositionally biased region" description="Basic and acidic residues" evidence="1">
    <location>
        <begin position="735"/>
        <end position="747"/>
    </location>
</feature>
<evidence type="ECO:0000256" key="1">
    <source>
        <dbReference type="SAM" id="MobiDB-lite"/>
    </source>
</evidence>
<dbReference type="InterPro" id="IPR000477">
    <property type="entry name" value="RT_dom"/>
</dbReference>
<feature type="region of interest" description="Disordered" evidence="1">
    <location>
        <begin position="735"/>
        <end position="763"/>
    </location>
</feature>
<reference evidence="5" key="1">
    <citation type="journal article" date="2017" name="Front. Plant Sci.">
        <title>Climate Clever Clovers: New Paradigm to Reduce the Environmental Footprint of Ruminants by Breeding Low Methanogenic Forages Utilizing Haplotype Variation.</title>
        <authorList>
            <person name="Kaur P."/>
            <person name="Appels R."/>
            <person name="Bayer P.E."/>
            <person name="Keeble-Gagnere G."/>
            <person name="Wang J."/>
            <person name="Hirakawa H."/>
            <person name="Shirasawa K."/>
            <person name="Vercoe P."/>
            <person name="Stefanova K."/>
            <person name="Durmic Z."/>
            <person name="Nichols P."/>
            <person name="Revell C."/>
            <person name="Isobe S.N."/>
            <person name="Edwards D."/>
            <person name="Erskine W."/>
        </authorList>
    </citation>
    <scope>NUCLEOTIDE SEQUENCE [LARGE SCALE GENOMIC DNA]</scope>
    <source>
        <strain evidence="5">cv. Daliak</strain>
    </source>
</reference>
<evidence type="ECO:0000313" key="4">
    <source>
        <dbReference type="EMBL" id="GAU39969.1"/>
    </source>
</evidence>
<dbReference type="Gene3D" id="3.30.70.330">
    <property type="match status" value="1"/>
</dbReference>
<dbReference type="PANTHER" id="PTHR33116">
    <property type="entry name" value="REVERSE TRANSCRIPTASE ZINC-BINDING DOMAIN-CONTAINING PROTEIN-RELATED-RELATED"/>
    <property type="match status" value="1"/>
</dbReference>
<evidence type="ECO:0008006" key="6">
    <source>
        <dbReference type="Google" id="ProtNLM"/>
    </source>
</evidence>
<evidence type="ECO:0000259" key="2">
    <source>
        <dbReference type="Pfam" id="PF00078"/>
    </source>
</evidence>
<sequence length="1792" mass="202197">MRGRERFRSAAPKAKLGRPFRPPPLPEVRQLQGDELADSGDWTEVRNRHRKETREADRGHGTMDQKLRHQERSYSNPGFNSIREVQGWPNSYERDQNHRERHQSQHGLRRDDASRRLWIQNQRSVAGERPADMRVRSELQEFQRRSLRVEHDWNLERREIQQHDTRDQVSLRRWNFSKATVDRNKNLLAAGMEDVYIPKRRNKRGEPYGFVKFSSVRDVTKLMNALNNVWLGHFRVRARVASFARNDTTIGRRSDAESLGRKKDDKVLALRSDNYSLQGSSFVKGGVERQELNKRMVVYGKNNGNGPSKGVLPDDVRVGEIMVSLAARKESVVQTKSQLKVGGSHSKDSIAPTVVASKRIVKSSYVSTKPNLMIITDAGFNKLFLIPMGADKVFVRCSGGDDALAVVNNANEFFTLIFSHWKRWDFNAQPYKRGAWVRLYGIPVHAWNVSFFKLCIFYCGSFLRADNCSADKERLDFARVLLATPDLAIINMVVTVLVDGTQIEVKVVEECGYALGEDTCLFEEESDEEASQADYDERHWDAEAARVVDTMVEKMADDLEDEARSVEEDFATPTPVGEANVTCPVVVLNHPVGSTDCVSGIRGYPRVLGDQGSLSICSLVVDVWSLANGKGHEVVRPSPLRNSRTKSCPPRANHSVLTGPWSLDWLQDLNHGDAGVIFSARKKAGVVARVGVGHKKGGHDDVKRKKVGGVFRYTVSSLKKVARLSGKDRSEVLKILKKTERRRKDGPRTNQSKNVSRQVSSYDTASSASANTYWRHWVVMQGNEQVAEEDVREVGGLGGKEKRQEVRKLVGNQNPFLLCIQETKLHYCDAAICSSLWGNSPHAFSYRPSVGASRGLLTLWDSSEVDVWASECHEFVLWCHCRFIKSGEEFSVANVYAPCDPGSKQQLSVDERRLRHARTQSLDHISFNRFIDDNNLVDLPLSGRNFTWFKGDGVSMSRLDRFLLFGEWCLTWPNCTHVARMRGLSDHCPLVLAANEEDWGPRPSRMLKCWKDVPGYNLFVTEKWNSYQVDGWGGFVLKEKFKMIKLALKEWHMTHTQNLPSRIESLQARLAALDMKGGEEDLSDAEIVELHGITTDMHSLSRLNTSIYWQQSRSRWLKEGDANSKYFHSVLANHWRGNTISSLQVDGVIVEGVAPIKQAVVSHFASHFKAVTVERPGADSLTFKRLLPAEIGSLIKPFSVEEVKAAVWDCNSYKSPGTDGVNLGFIKDFWTEMQANEVVDEARRAKKELMLFKVDFEKAYDSVDWGYLDAVMGRMGFPTLWRKWIKECVCTATASVLVNGSPTDEFPIKRGLRQGDPISPFLFVLVAEGLHVLMEAMEAQNLFTSWANVRALRVVLVLFETMSGLKVNFNKSLLVGVNIPDSWLGEAASALGCRVGKTLFFYLGLPIGGDPRRLSFWEPVLTRLKTRLSGWKTRFLSFGGRLVLLKSVLTSLHVYALSFFKAPSGVCEDFRKISWVDWNTICLRKEYGGFGARYGVERGRLCVGGPRGSLWWREVARIRDGGGEADGGWFGGHISRQVGDGSDTFFWTDPWVDGAPLSVRFGRLFDLAKNKSVSVAEMFLLGWGQEGRRGCGLDLDVGYIVRGAYQLLTEQDMAPSDAAAGLIWYSQVPLKVSILTWRLLRDRLPTKVNLITRGILPVEDHLCISCCGAVESAQHVFISCSTFGSLWSLVSSWIGSSLVTAQALSDHFIQFTISAGGTRARRSFMQLIWLACVWVVWTERNHRLFRGSANSSLHMLDKIKTFSYRWLRATRSFLAFNCHSWWYSPILCLGLV</sequence>
<evidence type="ECO:0000313" key="5">
    <source>
        <dbReference type="Proteomes" id="UP000242715"/>
    </source>
</evidence>
<dbReference type="InterPro" id="IPR026960">
    <property type="entry name" value="RVT-Znf"/>
</dbReference>